<dbReference type="HOGENOM" id="CLU_2878600_0_0_9"/>
<organism evidence="1 2">
    <name type="scientific">Dialister invisus DSM 15470</name>
    <dbReference type="NCBI Taxonomy" id="592028"/>
    <lineage>
        <taxon>Bacteria</taxon>
        <taxon>Bacillati</taxon>
        <taxon>Bacillota</taxon>
        <taxon>Negativicutes</taxon>
        <taxon>Veillonellales</taxon>
        <taxon>Veillonellaceae</taxon>
        <taxon>Dialister</taxon>
    </lineage>
</organism>
<dbReference type="Proteomes" id="UP000004736">
    <property type="component" value="Unassembled WGS sequence"/>
</dbReference>
<accession>C9LQ97</accession>
<reference evidence="1" key="1">
    <citation type="submission" date="2009-09" db="EMBL/GenBank/DDBJ databases">
        <authorList>
            <person name="Weinstock G."/>
            <person name="Sodergren E."/>
            <person name="Clifton S."/>
            <person name="Fulton L."/>
            <person name="Fulton B."/>
            <person name="Courtney L."/>
            <person name="Fronick C."/>
            <person name="Harrison M."/>
            <person name="Strong C."/>
            <person name="Farmer C."/>
            <person name="Delahaunty K."/>
            <person name="Markovic C."/>
            <person name="Hall O."/>
            <person name="Minx P."/>
            <person name="Tomlinson C."/>
            <person name="Mitreva M."/>
            <person name="Nelson J."/>
            <person name="Hou S."/>
            <person name="Wollam A."/>
            <person name="Pepin K.H."/>
            <person name="Johnson M."/>
            <person name="Bhonagiri V."/>
            <person name="Nash W.E."/>
            <person name="Warren W."/>
            <person name="Chinwalla A."/>
            <person name="Mardis E.R."/>
            <person name="Wilson R.K."/>
        </authorList>
    </citation>
    <scope>NUCLEOTIDE SEQUENCE [LARGE SCALE GENOMIC DNA]</scope>
    <source>
        <strain evidence="1">DSM 15470</strain>
    </source>
</reference>
<comment type="caution">
    <text evidence="1">The sequence shown here is derived from an EMBL/GenBank/DDBJ whole genome shotgun (WGS) entry which is preliminary data.</text>
</comment>
<dbReference type="STRING" id="592028.GCWU000321_01729"/>
<proteinExistence type="predicted"/>
<evidence type="ECO:0000313" key="2">
    <source>
        <dbReference type="Proteomes" id="UP000004736"/>
    </source>
</evidence>
<evidence type="ECO:0000313" key="1">
    <source>
        <dbReference type="EMBL" id="EEW97733.1"/>
    </source>
</evidence>
<protein>
    <submittedName>
        <fullName evidence="1">Uncharacterized protein</fullName>
    </submittedName>
</protein>
<dbReference type="AlphaFoldDB" id="C9LQ97"/>
<name>C9LQ97_9FIRM</name>
<gene>
    <name evidence="1" type="ORF">GCWU000321_01729</name>
</gene>
<sequence>MYYKKAELTNIVFLRQRPGNISPIKEIFLPEDTLSTELLSFLKTAIILSLYNIKVLLFTRSVL</sequence>
<dbReference type="EMBL" id="ACIM02000001">
    <property type="protein sequence ID" value="EEW97733.1"/>
    <property type="molecule type" value="Genomic_DNA"/>
</dbReference>
<keyword evidence="2" id="KW-1185">Reference proteome</keyword>